<keyword evidence="1" id="KW-0812">Transmembrane</keyword>
<protein>
    <submittedName>
        <fullName evidence="4">Uncharacterized protein LOC107415712</fullName>
    </submittedName>
</protein>
<dbReference type="InterPro" id="IPR002110">
    <property type="entry name" value="Ankyrin_rpt"/>
</dbReference>
<organism evidence="3 4">
    <name type="scientific">Ziziphus jujuba</name>
    <name type="common">Chinese jujube</name>
    <name type="synonym">Ziziphus sativa</name>
    <dbReference type="NCBI Taxonomy" id="326968"/>
    <lineage>
        <taxon>Eukaryota</taxon>
        <taxon>Viridiplantae</taxon>
        <taxon>Streptophyta</taxon>
        <taxon>Embryophyta</taxon>
        <taxon>Tracheophyta</taxon>
        <taxon>Spermatophyta</taxon>
        <taxon>Magnoliopsida</taxon>
        <taxon>eudicotyledons</taxon>
        <taxon>Gunneridae</taxon>
        <taxon>Pentapetalae</taxon>
        <taxon>rosids</taxon>
        <taxon>fabids</taxon>
        <taxon>Rosales</taxon>
        <taxon>Rhamnaceae</taxon>
        <taxon>Paliureae</taxon>
        <taxon>Ziziphus</taxon>
    </lineage>
</organism>
<feature type="transmembrane region" description="Helical" evidence="1">
    <location>
        <begin position="438"/>
        <end position="456"/>
    </location>
</feature>
<dbReference type="RefSeq" id="XP_048328544.1">
    <property type="nucleotide sequence ID" value="XM_048472587.2"/>
</dbReference>
<name>A0ABM3IHN3_ZIZJJ</name>
<keyword evidence="1" id="KW-0472">Membrane</keyword>
<feature type="transmembrane region" description="Helical" evidence="1">
    <location>
        <begin position="476"/>
        <end position="500"/>
    </location>
</feature>
<feature type="domain" description="PGG" evidence="2">
    <location>
        <begin position="429"/>
        <end position="541"/>
    </location>
</feature>
<reference evidence="4" key="1">
    <citation type="submission" date="2025-08" db="UniProtKB">
        <authorList>
            <consortium name="RefSeq"/>
        </authorList>
    </citation>
    <scope>IDENTIFICATION</scope>
    <source>
        <tissue evidence="4">Seedling</tissue>
    </source>
</reference>
<dbReference type="Gene3D" id="1.25.40.20">
    <property type="entry name" value="Ankyrin repeat-containing domain"/>
    <property type="match status" value="2"/>
</dbReference>
<dbReference type="SUPFAM" id="SSF48403">
    <property type="entry name" value="Ankyrin repeat"/>
    <property type="match status" value="2"/>
</dbReference>
<evidence type="ECO:0000313" key="4">
    <source>
        <dbReference type="RefSeq" id="XP_048328544.1"/>
    </source>
</evidence>
<dbReference type="Pfam" id="PF13962">
    <property type="entry name" value="PGG"/>
    <property type="match status" value="1"/>
</dbReference>
<keyword evidence="3" id="KW-1185">Reference proteome</keyword>
<dbReference type="PANTHER" id="PTHR24177">
    <property type="entry name" value="CASKIN"/>
    <property type="match status" value="1"/>
</dbReference>
<dbReference type="GeneID" id="107415712"/>
<sequence>MAKYVDHELYKNFKDMYEGLMKGDMKKVLKQYDKLVPLPDYLTVFGDTLLHIAIFMDREDIAREILKRYVDNQLYDLIHQKNNLGNTVLHEVATTNMVTLARDLLDYAPKLLSSRNNLGEMPLFKAAYNGQHDMFDVLSLAVNLTDKDNLDQHLNSKEGTNVLHLTILAEFFGFPTFENIKEKDGYKKEDQKDSYQLDSIEDEELYNPKTKGYKKWPPTYNVFMRIASGWPMMKTIYKEYRKHESAFRLAKLLIKQDTTWQEIESKKEEGKSSLLPTPPTSLLTATTNGIVEIVKEILKVYPQAVEHVSEAGQNILHIAIKYRQLEVFNHVMEMEVAMYRLVKQIDKNGYTILHQVGNIGNYPGGTLPGPALQLQDELHWLERVRNIVPPQYVTLRSKKKSPKEEEEEYETADELFLRTHTELLKDAQSWIKQTSESCSTVAVFIASVAFVAAYTIPGGSDKKTGVPILLHNSFFMVFVVMDVLSLISSLISVVLFLSILTSPFELQDFRNSLPRKLTFGFTFLFISVAVTMLAFAATIILVIHLKKHWITILVYSLAFLPVTLFALLQYPLYHAFMETMNYTWITIKKSLPSLPCSTPVSSVYKKN</sequence>
<proteinExistence type="predicted"/>
<dbReference type="InterPro" id="IPR026961">
    <property type="entry name" value="PGG_dom"/>
</dbReference>
<evidence type="ECO:0000313" key="3">
    <source>
        <dbReference type="Proteomes" id="UP001652623"/>
    </source>
</evidence>
<dbReference type="PANTHER" id="PTHR24177:SF215">
    <property type="entry name" value="PGG DOMAIN-CONTAINING PROTEIN"/>
    <property type="match status" value="1"/>
</dbReference>
<dbReference type="InterPro" id="IPR036770">
    <property type="entry name" value="Ankyrin_rpt-contain_sf"/>
</dbReference>
<dbReference type="SMART" id="SM00248">
    <property type="entry name" value="ANK"/>
    <property type="match status" value="4"/>
</dbReference>
<gene>
    <name evidence="4" type="primary">LOC107415712</name>
</gene>
<evidence type="ECO:0000259" key="2">
    <source>
        <dbReference type="Pfam" id="PF13962"/>
    </source>
</evidence>
<dbReference type="Proteomes" id="UP001652623">
    <property type="component" value="Chromosome 1"/>
</dbReference>
<keyword evidence="1" id="KW-1133">Transmembrane helix</keyword>
<feature type="transmembrane region" description="Helical" evidence="1">
    <location>
        <begin position="521"/>
        <end position="543"/>
    </location>
</feature>
<feature type="transmembrane region" description="Helical" evidence="1">
    <location>
        <begin position="549"/>
        <end position="570"/>
    </location>
</feature>
<accession>A0ABM3IHN3</accession>
<evidence type="ECO:0000256" key="1">
    <source>
        <dbReference type="SAM" id="Phobius"/>
    </source>
</evidence>